<feature type="region of interest" description="Disordered" evidence="1">
    <location>
        <begin position="25"/>
        <end position="44"/>
    </location>
</feature>
<name>A0A383CQG4_9ZZZZ</name>
<dbReference type="AlphaFoldDB" id="A0A383CQG4"/>
<accession>A0A383CQG4</accession>
<protein>
    <submittedName>
        <fullName evidence="2">Uncharacterized protein</fullName>
    </submittedName>
</protein>
<evidence type="ECO:0000256" key="1">
    <source>
        <dbReference type="SAM" id="MobiDB-lite"/>
    </source>
</evidence>
<organism evidence="2">
    <name type="scientific">marine metagenome</name>
    <dbReference type="NCBI Taxonomy" id="408172"/>
    <lineage>
        <taxon>unclassified sequences</taxon>
        <taxon>metagenomes</taxon>
        <taxon>ecological metagenomes</taxon>
    </lineage>
</organism>
<sequence length="82" mass="8929">MAESREYAPTDDVIDKILSMASETTGKPADLNSITGDKKSGRHKAGTFDAVAYQRTKLAKRLAKQPLPGDSPAWFDHQLPVS</sequence>
<gene>
    <name evidence="2" type="ORF">METZ01_LOCUS487470</name>
</gene>
<evidence type="ECO:0000313" key="2">
    <source>
        <dbReference type="EMBL" id="SVE34616.1"/>
    </source>
</evidence>
<proteinExistence type="predicted"/>
<dbReference type="EMBL" id="UINC01210935">
    <property type="protein sequence ID" value="SVE34616.1"/>
    <property type="molecule type" value="Genomic_DNA"/>
</dbReference>
<reference evidence="2" key="1">
    <citation type="submission" date="2018-05" db="EMBL/GenBank/DDBJ databases">
        <authorList>
            <person name="Lanie J.A."/>
            <person name="Ng W.-L."/>
            <person name="Kazmierczak K.M."/>
            <person name="Andrzejewski T.M."/>
            <person name="Davidsen T.M."/>
            <person name="Wayne K.J."/>
            <person name="Tettelin H."/>
            <person name="Glass J.I."/>
            <person name="Rusch D."/>
            <person name="Podicherti R."/>
            <person name="Tsui H.-C.T."/>
            <person name="Winkler M.E."/>
        </authorList>
    </citation>
    <scope>NUCLEOTIDE SEQUENCE</scope>
</reference>